<dbReference type="InterPro" id="IPR044651">
    <property type="entry name" value="OTSB-like"/>
</dbReference>
<dbReference type="InterPro" id="IPR006439">
    <property type="entry name" value="HAD-SF_hydro_IA"/>
</dbReference>
<dbReference type="AlphaFoldDB" id="A0A5M7C8L1"/>
<proteinExistence type="inferred from homology"/>
<comment type="function">
    <text evidence="5 6">Removes the phosphate from trehalose 6-phosphate to produce free trehalose.</text>
</comment>
<evidence type="ECO:0000256" key="5">
    <source>
        <dbReference type="ARBA" id="ARBA00024179"/>
    </source>
</evidence>
<comment type="catalytic activity">
    <reaction evidence="1 6">
        <text>alpha,alpha-trehalose 6-phosphate + H2O = alpha,alpha-trehalose + phosphate</text>
        <dbReference type="Rhea" id="RHEA:23420"/>
        <dbReference type="ChEBI" id="CHEBI:15377"/>
        <dbReference type="ChEBI" id="CHEBI:16551"/>
        <dbReference type="ChEBI" id="CHEBI:43474"/>
        <dbReference type="ChEBI" id="CHEBI:58429"/>
        <dbReference type="EC" id="3.1.3.12"/>
    </reaction>
</comment>
<dbReference type="SUPFAM" id="SSF56784">
    <property type="entry name" value="HAD-like"/>
    <property type="match status" value="2"/>
</dbReference>
<dbReference type="RefSeq" id="WP_150064579.1">
    <property type="nucleotide sequence ID" value="NZ_VWPH01000001.1"/>
</dbReference>
<dbReference type="UniPathway" id="UPA00299"/>
<dbReference type="InterPro" id="IPR006379">
    <property type="entry name" value="HAD-SF_hydro_IIB"/>
</dbReference>
<dbReference type="GO" id="GO:0005992">
    <property type="term" value="P:trehalose biosynthetic process"/>
    <property type="evidence" value="ECO:0007669"/>
    <property type="project" value="UniProtKB-UniPathway"/>
</dbReference>
<organism evidence="7 8">
    <name type="scientific">Saccharopolyspora hirsuta</name>
    <dbReference type="NCBI Taxonomy" id="1837"/>
    <lineage>
        <taxon>Bacteria</taxon>
        <taxon>Bacillati</taxon>
        <taxon>Actinomycetota</taxon>
        <taxon>Actinomycetes</taxon>
        <taxon>Pseudonocardiales</taxon>
        <taxon>Pseudonocardiaceae</taxon>
        <taxon>Saccharopolyspora</taxon>
    </lineage>
</organism>
<dbReference type="Pfam" id="PF00702">
    <property type="entry name" value="Hydrolase"/>
    <property type="match status" value="1"/>
</dbReference>
<dbReference type="GO" id="GO:0004805">
    <property type="term" value="F:trehalose-phosphatase activity"/>
    <property type="evidence" value="ECO:0007669"/>
    <property type="project" value="UniProtKB-EC"/>
</dbReference>
<keyword evidence="4 6" id="KW-0378">Hydrolase</keyword>
<gene>
    <name evidence="7" type="primary">otsB</name>
    <name evidence="7" type="ORF">F1721_01000</name>
</gene>
<dbReference type="Gene3D" id="1.10.150.240">
    <property type="entry name" value="Putative phosphatase, domain 2"/>
    <property type="match status" value="1"/>
</dbReference>
<dbReference type="Gene3D" id="3.40.50.1000">
    <property type="entry name" value="HAD superfamily/HAD-like"/>
    <property type="match status" value="2"/>
</dbReference>
<comment type="similarity">
    <text evidence="3 6">Belongs to the trehalose phosphatase family.</text>
</comment>
<sequence>MVATSIDPIRHRAVLFDVDGVLTDTARLHAAAWRRLFDPYLAGRPPSPAEDHRPFTDDDYHHHVDGKSRIDGVLDFLRSRGIRLPRGDVEDEAGRETAHGLGGLKDGYFLAALDQHGVEVFPDAVALVESLRRHGVGTAAISASRNCGRVLERAGIAHLFGVRVDGVVADQLHLPGKPDPAVFREAARRLGVPPSHSVVVEDAEAGAAAARAGGFALVLGVARAGPPDRLLASGADAVVSSLDEVVLASPGQRRLSEVPDGIERWADLADRVRGRRPVLLLDFDGTLAPIRKDPAKVALPVRTRSALQDLVRRCPVAVISGRDLSDVRSRVRVDGVWCAGSHGFELAGPGDGSIAQEAGEAALPDLDAAEQRLTAELEPVAGALVDRKRFALAAHYRNVRPEEVDRVVSAVRRVGSELPGLRVAPGRKVVELLPDIDWHKGRAVRWLLERAGLTGAEHVPVFAGDDHTDEDALREIHDDGFGIVVLSAEHGDRLTWARCSVDGTRPLLDLLSRIAATGEQR</sequence>
<evidence type="ECO:0000313" key="8">
    <source>
        <dbReference type="Proteomes" id="UP000323946"/>
    </source>
</evidence>
<dbReference type="InterPro" id="IPR036412">
    <property type="entry name" value="HAD-like_sf"/>
</dbReference>
<dbReference type="NCBIfam" id="TIGR00685">
    <property type="entry name" value="T6PP"/>
    <property type="match status" value="1"/>
</dbReference>
<keyword evidence="6" id="KW-0460">Magnesium</keyword>
<name>A0A5M7C8L1_SACHI</name>
<accession>A0A5M7C8L1</accession>
<dbReference type="EC" id="3.1.3.12" evidence="6"/>
<dbReference type="SMR" id="A0A5M7C8L1"/>
<dbReference type="InterPro" id="IPR003337">
    <property type="entry name" value="Trehalose_PPase"/>
</dbReference>
<comment type="pathway">
    <text evidence="2 6">Glycan biosynthesis; trehalose biosynthesis.</text>
</comment>
<dbReference type="EMBL" id="VWPH01000001">
    <property type="protein sequence ID" value="KAA5838073.1"/>
    <property type="molecule type" value="Genomic_DNA"/>
</dbReference>
<evidence type="ECO:0000256" key="4">
    <source>
        <dbReference type="ARBA" id="ARBA00022801"/>
    </source>
</evidence>
<keyword evidence="6" id="KW-0479">Metal-binding</keyword>
<dbReference type="NCBIfam" id="TIGR01484">
    <property type="entry name" value="HAD-SF-IIB"/>
    <property type="match status" value="1"/>
</dbReference>
<dbReference type="InterPro" id="IPR023214">
    <property type="entry name" value="HAD_sf"/>
</dbReference>
<reference evidence="7 8" key="1">
    <citation type="submission" date="2019-09" db="EMBL/GenBank/DDBJ databases">
        <title>Draft genome sequence of the thermophilic Saccharopolyspora hirsuta VKM Ac-666T.</title>
        <authorList>
            <person name="Lobastova T.G."/>
            <person name="Fokina V."/>
            <person name="Bragin E.Y."/>
            <person name="Shtratnikova V.Y."/>
            <person name="Starodumova I.P."/>
            <person name="Tarlachkov S.V."/>
            <person name="Donova M.V."/>
        </authorList>
    </citation>
    <scope>NUCLEOTIDE SEQUENCE [LARGE SCALE GENOMIC DNA]</scope>
    <source>
        <strain evidence="7 8">VKM Ac-666</strain>
    </source>
</reference>
<dbReference type="SFLD" id="SFLDS00003">
    <property type="entry name" value="Haloacid_Dehalogenase"/>
    <property type="match status" value="1"/>
</dbReference>
<evidence type="ECO:0000256" key="6">
    <source>
        <dbReference type="RuleBase" id="RU361117"/>
    </source>
</evidence>
<evidence type="ECO:0000256" key="1">
    <source>
        <dbReference type="ARBA" id="ARBA00000500"/>
    </source>
</evidence>
<evidence type="ECO:0000313" key="7">
    <source>
        <dbReference type="EMBL" id="KAA5838073.1"/>
    </source>
</evidence>
<dbReference type="Pfam" id="PF02358">
    <property type="entry name" value="Trehalose_PPase"/>
    <property type="match status" value="1"/>
</dbReference>
<dbReference type="Gene3D" id="3.30.70.1020">
    <property type="entry name" value="Trehalose-6-phosphate phosphatase related protein, domain 2"/>
    <property type="match status" value="1"/>
</dbReference>
<dbReference type="PANTHER" id="PTHR43768:SF3">
    <property type="entry name" value="TREHALOSE 6-PHOSPHATE PHOSPHATASE"/>
    <property type="match status" value="1"/>
</dbReference>
<dbReference type="OrthoDB" id="9797743at2"/>
<dbReference type="GO" id="GO:0046872">
    <property type="term" value="F:metal ion binding"/>
    <property type="evidence" value="ECO:0007669"/>
    <property type="project" value="UniProtKB-KW"/>
</dbReference>
<comment type="cofactor">
    <cofactor evidence="6">
        <name>Mg(2+)</name>
        <dbReference type="ChEBI" id="CHEBI:18420"/>
    </cofactor>
</comment>
<dbReference type="InterPro" id="IPR023198">
    <property type="entry name" value="PGP-like_dom2"/>
</dbReference>
<dbReference type="NCBIfam" id="TIGR01509">
    <property type="entry name" value="HAD-SF-IA-v3"/>
    <property type="match status" value="1"/>
</dbReference>
<keyword evidence="8" id="KW-1185">Reference proteome</keyword>
<dbReference type="PANTHER" id="PTHR43768">
    <property type="entry name" value="TREHALOSE 6-PHOSPHATE PHOSPHATASE"/>
    <property type="match status" value="1"/>
</dbReference>
<evidence type="ECO:0000256" key="2">
    <source>
        <dbReference type="ARBA" id="ARBA00005199"/>
    </source>
</evidence>
<dbReference type="SFLD" id="SFLDG01129">
    <property type="entry name" value="C1.5:_HAD__Beta-PGM__Phosphata"/>
    <property type="match status" value="1"/>
</dbReference>
<dbReference type="Proteomes" id="UP000323946">
    <property type="component" value="Unassembled WGS sequence"/>
</dbReference>
<comment type="caution">
    <text evidence="7">The sequence shown here is derived from an EMBL/GenBank/DDBJ whole genome shotgun (WGS) entry which is preliminary data.</text>
</comment>
<evidence type="ECO:0000256" key="3">
    <source>
        <dbReference type="ARBA" id="ARBA00008770"/>
    </source>
</evidence>
<protein>
    <recommendedName>
        <fullName evidence="6">Trehalose 6-phosphate phosphatase</fullName>
        <ecNumber evidence="6">3.1.3.12</ecNumber>
    </recommendedName>
</protein>